<dbReference type="InterPro" id="IPR027417">
    <property type="entry name" value="P-loop_NTPase"/>
</dbReference>
<evidence type="ECO:0000313" key="14">
    <source>
        <dbReference type="Proteomes" id="UP000019116"/>
    </source>
</evidence>
<dbReference type="Gene3D" id="3.80.10.10">
    <property type="entry name" value="Ribonuclease Inhibitor"/>
    <property type="match status" value="1"/>
</dbReference>
<dbReference type="Gene3D" id="1.20.5.4130">
    <property type="match status" value="1"/>
</dbReference>
<dbReference type="Pfam" id="PF23598">
    <property type="entry name" value="LRR_14"/>
    <property type="match status" value="1"/>
</dbReference>
<dbReference type="Gramene" id="TraesJUL5D03G03254360.1">
    <property type="protein sequence ID" value="TraesJUL5D03G03254360.1"/>
    <property type="gene ID" value="TraesJUL5D03G03254360"/>
</dbReference>
<dbReference type="Gramene" id="TraesLAC5D03G03184480.1">
    <property type="protein sequence ID" value="TraesLAC5D03G03184480.1"/>
    <property type="gene ID" value="TraesLAC5D03G03184480"/>
</dbReference>
<reference evidence="13" key="1">
    <citation type="submission" date="2018-08" db="EMBL/GenBank/DDBJ databases">
        <authorList>
            <person name="Rossello M."/>
        </authorList>
    </citation>
    <scope>NUCLEOTIDE SEQUENCE [LARGE SCALE GENOMIC DNA]</scope>
    <source>
        <strain evidence="13">cv. Chinese Spring</strain>
    </source>
</reference>
<proteinExistence type="inferred from homology"/>
<keyword evidence="4" id="KW-0547">Nucleotide-binding</keyword>
<name>A0A3B6N420_WHEAT</name>
<accession>A0A3B6N420</accession>
<evidence type="ECO:0000259" key="10">
    <source>
        <dbReference type="Pfam" id="PF18052"/>
    </source>
</evidence>
<keyword evidence="3" id="KW-0677">Repeat</keyword>
<dbReference type="Pfam" id="PF00931">
    <property type="entry name" value="NB-ARC"/>
    <property type="match status" value="1"/>
</dbReference>
<evidence type="ECO:0000313" key="13">
    <source>
        <dbReference type="EnsemblPlants" id="TraesCS5D02G547200.1"/>
    </source>
</evidence>
<dbReference type="InterPro" id="IPR041118">
    <property type="entry name" value="Rx_N"/>
</dbReference>
<dbReference type="InterPro" id="IPR002182">
    <property type="entry name" value="NB-ARC"/>
</dbReference>
<dbReference type="FunFam" id="1.10.10.10:FF:000322">
    <property type="entry name" value="Probable disease resistance protein At1g63360"/>
    <property type="match status" value="1"/>
</dbReference>
<dbReference type="OrthoDB" id="605907at2759"/>
<protein>
    <recommendedName>
        <fullName evidence="15">Disease resistance protein RPM1</fullName>
    </recommendedName>
</protein>
<dbReference type="PANTHER" id="PTHR23155">
    <property type="entry name" value="DISEASE RESISTANCE PROTEIN RP"/>
    <property type="match status" value="1"/>
</dbReference>
<dbReference type="SUPFAM" id="SSF52058">
    <property type="entry name" value="L domain-like"/>
    <property type="match status" value="1"/>
</dbReference>
<comment type="similarity">
    <text evidence="1">Belongs to the disease resistance NB-LRR family.</text>
</comment>
<dbReference type="RefSeq" id="XP_044400451.1">
    <property type="nucleotide sequence ID" value="XM_044544516.1"/>
</dbReference>
<dbReference type="Gramene" id="TraesJAG5D03G03226260.1">
    <property type="protein sequence ID" value="TraesJAG5D03G03226260.1"/>
    <property type="gene ID" value="TraesJAG5D03G03226260"/>
</dbReference>
<dbReference type="GeneID" id="123123877"/>
<dbReference type="Pfam" id="PF18052">
    <property type="entry name" value="Rx_N"/>
    <property type="match status" value="1"/>
</dbReference>
<evidence type="ECO:0000256" key="6">
    <source>
        <dbReference type="ARBA" id="ARBA00023054"/>
    </source>
</evidence>
<evidence type="ECO:0000256" key="3">
    <source>
        <dbReference type="ARBA" id="ARBA00022737"/>
    </source>
</evidence>
<dbReference type="Gramene" id="TraesCS5D02G547200.1">
    <property type="protein sequence ID" value="TraesCS5D02G547200.1"/>
    <property type="gene ID" value="TraesCS5D02G547200"/>
</dbReference>
<feature type="domain" description="Disease resistance R13L4/SHOC-2-like LRR" evidence="12">
    <location>
        <begin position="556"/>
        <end position="916"/>
    </location>
</feature>
<dbReference type="InterPro" id="IPR055414">
    <property type="entry name" value="LRR_R13L4/SHOC2-like"/>
</dbReference>
<evidence type="ECO:0000256" key="2">
    <source>
        <dbReference type="ARBA" id="ARBA00022614"/>
    </source>
</evidence>
<dbReference type="GO" id="GO:0002758">
    <property type="term" value="P:innate immune response-activating signaling pathway"/>
    <property type="evidence" value="ECO:0007669"/>
    <property type="project" value="UniProtKB-ARBA"/>
</dbReference>
<dbReference type="PRINTS" id="PR00364">
    <property type="entry name" value="DISEASERSIST"/>
</dbReference>
<feature type="domain" description="Disease resistance N-terminal" evidence="10">
    <location>
        <begin position="14"/>
        <end position="99"/>
    </location>
</feature>
<evidence type="ECO:0000259" key="12">
    <source>
        <dbReference type="Pfam" id="PF23598"/>
    </source>
</evidence>
<dbReference type="Gramene" id="TraesLDM5D03G03233670.1">
    <property type="protein sequence ID" value="TraesLDM5D03G03233670.1"/>
    <property type="gene ID" value="TraesLDM5D03G03233670"/>
</dbReference>
<dbReference type="AlphaFoldDB" id="A0A3B6N420"/>
<dbReference type="Gramene" id="TraesSYM5D03G03169750.1">
    <property type="protein sequence ID" value="TraesSYM5D03G03169750.1"/>
    <property type="gene ID" value="TraesSYM5D03G03169750"/>
</dbReference>
<dbReference type="FunFam" id="3.40.50.300:FF:001091">
    <property type="entry name" value="Probable disease resistance protein At1g61300"/>
    <property type="match status" value="1"/>
</dbReference>
<evidence type="ECO:0008006" key="15">
    <source>
        <dbReference type="Google" id="ProtNLM"/>
    </source>
</evidence>
<feature type="region of interest" description="Disordered" evidence="8">
    <location>
        <begin position="922"/>
        <end position="941"/>
    </location>
</feature>
<organism evidence="13">
    <name type="scientific">Triticum aestivum</name>
    <name type="common">Wheat</name>
    <dbReference type="NCBI Taxonomy" id="4565"/>
    <lineage>
        <taxon>Eukaryota</taxon>
        <taxon>Viridiplantae</taxon>
        <taxon>Streptophyta</taxon>
        <taxon>Embryophyta</taxon>
        <taxon>Tracheophyta</taxon>
        <taxon>Spermatophyta</taxon>
        <taxon>Magnoliopsida</taxon>
        <taxon>Liliopsida</taxon>
        <taxon>Poales</taxon>
        <taxon>Poaceae</taxon>
        <taxon>BOP clade</taxon>
        <taxon>Pooideae</taxon>
        <taxon>Triticodae</taxon>
        <taxon>Triticeae</taxon>
        <taxon>Triticinae</taxon>
        <taxon>Triticum</taxon>
    </lineage>
</organism>
<dbReference type="InterPro" id="IPR058922">
    <property type="entry name" value="WHD_DRP"/>
</dbReference>
<dbReference type="CDD" id="cd14798">
    <property type="entry name" value="RX-CC_like"/>
    <property type="match status" value="1"/>
</dbReference>
<reference evidence="13" key="2">
    <citation type="submission" date="2018-10" db="UniProtKB">
        <authorList>
            <consortium name="EnsemblPlants"/>
        </authorList>
    </citation>
    <scope>IDENTIFICATION</scope>
</reference>
<feature type="domain" description="Disease resistance protein winged helix" evidence="11">
    <location>
        <begin position="435"/>
        <end position="506"/>
    </location>
</feature>
<dbReference type="EnsemblPlants" id="TraesCS5D02G547200.1">
    <property type="protein sequence ID" value="TraesCS5D02G547200.1"/>
    <property type="gene ID" value="TraesCS5D02G547200"/>
</dbReference>
<dbReference type="OMA" id="SNIPRWI"/>
<dbReference type="Gramene" id="TraesWEE_scaffold_002969_01G000300.1">
    <property type="protein sequence ID" value="TraesWEE_scaffold_002969_01G000300.1"/>
    <property type="gene ID" value="TraesWEE_scaffold_002969_01G000300"/>
</dbReference>
<dbReference type="Gramene" id="TraesMAC5D03G03228200.1">
    <property type="protein sequence ID" value="TraesMAC5D03G03228200.1"/>
    <property type="gene ID" value="TraesMAC5D03G03228200"/>
</dbReference>
<dbReference type="InterPro" id="IPR032675">
    <property type="entry name" value="LRR_dom_sf"/>
</dbReference>
<dbReference type="KEGG" id="taes:123123877"/>
<dbReference type="SMR" id="A0A3B6N420"/>
<evidence type="ECO:0000256" key="8">
    <source>
        <dbReference type="SAM" id="MobiDB-lite"/>
    </source>
</evidence>
<dbReference type="Proteomes" id="UP000019116">
    <property type="component" value="Chromosome 5D"/>
</dbReference>
<dbReference type="GO" id="GO:0043531">
    <property type="term" value="F:ADP binding"/>
    <property type="evidence" value="ECO:0007669"/>
    <property type="project" value="InterPro"/>
</dbReference>
<dbReference type="Gene3D" id="1.10.8.430">
    <property type="entry name" value="Helical domain of apoptotic protease-activating factors"/>
    <property type="match status" value="1"/>
</dbReference>
<feature type="coiled-coil region" evidence="7">
    <location>
        <begin position="115"/>
        <end position="142"/>
    </location>
</feature>
<keyword evidence="6 7" id="KW-0175">Coiled coil</keyword>
<sequence>MTPVVSASLGASGPLLVKLGTLLANECGRLKGVRREIRSLKSELTCMHAALTKYAMIEDPDVQVKAWMSLVRELAYDTEDVFDKFIHQLGDSRYHGGFKEFFRKTARRLKTLGSRRGIANQIDDLKTRIKKVQELKDSYKLNDAPSSTMDHIAMDPRLQAIFAEEAHIVGLEGPRNDLAKWMVEEGNNSRHCKVLSIVGFGGLGKTTLANEVYRKIQRDFQCRAFISVSQKPDIKKIIKDVISQVSCGDGATKDTSDWDASKFIAKLRELLQDKRYLIFIDDVWSTQAWNIIKCAFPENNCSSRIIATTRIIDVAKACCPTTDDRMFEMKPLSDVNSRRLFFKRIFGSDDCCPNMLNEVSNEILKRCGGLPLAIISISALLANRPAMKEEWEKVKRSIGSALENNQSLEGMSSILSLSYNDLQPHLKTCLLYLSVFPEDYVIDRNRLVRRWVSEGFISEERGQSQQEVAEKYFYELINKSMVQAVDIGDDGKVNACRVHDMMLEIIISKSVEDNFVTIVGGSQTSLTNHHGFIRRLSVQHIDQEAVSALANEDLSHVRSLTVTSSSCLKHFPRLVEFEALRVLDFEDCWDLEEYDMNNMDKLLQLKYLSLGSADKSKQPRRTMVIDGVNCLDPRETQTEVLPTGIERLTKLQYLITRGYHCKVPNGIGNMSSLRVISTFDITRSSVDAVEELGNLTRLNELRLWLDFGDGYKRHYEVLLSLLCKFSSCKLQFLHINGTKGFINFIDFWSPPPSFLQIFYMSGQLLLSNIPRWITPGLKSLAHMCLSLNELRGEDLHTLGELPSLVILSLCLETGVKGKLTVIGFPCLKRFLIFSSDGAYVTFTKGAMPKLEKHILSGDASVMNTQGFYLGIEHLSCLKEIEIRNWKRGSSVTHQECDAAAAVIKKEARAHPNRPKFNYISSRYQRINDTDSDEEKSKEEDN</sequence>
<dbReference type="InterPro" id="IPR038005">
    <property type="entry name" value="RX-like_CC"/>
</dbReference>
<evidence type="ECO:0000256" key="1">
    <source>
        <dbReference type="ARBA" id="ARBA00008894"/>
    </source>
</evidence>
<evidence type="ECO:0000259" key="11">
    <source>
        <dbReference type="Pfam" id="PF23559"/>
    </source>
</evidence>
<keyword evidence="14" id="KW-1185">Reference proteome</keyword>
<feature type="domain" description="NB-ARC" evidence="9">
    <location>
        <begin position="176"/>
        <end position="347"/>
    </location>
</feature>
<evidence type="ECO:0000259" key="9">
    <source>
        <dbReference type="Pfam" id="PF00931"/>
    </source>
</evidence>
<dbReference type="Gramene" id="TraesROB_scaffold_029644_01G000300.1">
    <property type="protein sequence ID" value="TraesROB_scaffold_029644_01G000300.1"/>
    <property type="gene ID" value="TraesROB_scaffold_029644_01G000300"/>
</dbReference>
<dbReference type="InterPro" id="IPR042197">
    <property type="entry name" value="Apaf_helical"/>
</dbReference>
<dbReference type="Gramene" id="TraesSTA5D03G03219810.1">
    <property type="protein sequence ID" value="TraesSTA5D03G03219810.1"/>
    <property type="gene ID" value="TraesSTA5D03G03219810"/>
</dbReference>
<dbReference type="Gramene" id="TraesCAD_scaffold_002945_01G000400.1">
    <property type="protein sequence ID" value="TraesCAD_scaffold_002945_01G000400.1"/>
    <property type="gene ID" value="TraesCAD_scaffold_002945_01G000400"/>
</dbReference>
<dbReference type="GO" id="GO:0009626">
    <property type="term" value="P:plant-type hypersensitive response"/>
    <property type="evidence" value="ECO:0007669"/>
    <property type="project" value="UniProtKB-ARBA"/>
</dbReference>
<dbReference type="Pfam" id="PF23559">
    <property type="entry name" value="WHD_DRP"/>
    <property type="match status" value="1"/>
</dbReference>
<evidence type="ECO:0000256" key="5">
    <source>
        <dbReference type="ARBA" id="ARBA00022821"/>
    </source>
</evidence>
<dbReference type="InterPro" id="IPR044974">
    <property type="entry name" value="Disease_R_plants"/>
</dbReference>
<dbReference type="Gramene" id="TraesKAR5D01G0407200.1">
    <property type="protein sequence ID" value="cds.TraesKAR5D01G0407200.1"/>
    <property type="gene ID" value="TraesKAR5D01G0407200"/>
</dbReference>
<gene>
    <name evidence="13" type="primary">LOC123123877</name>
</gene>
<dbReference type="GO" id="GO:0042742">
    <property type="term" value="P:defense response to bacterium"/>
    <property type="evidence" value="ECO:0007669"/>
    <property type="project" value="UniProtKB-ARBA"/>
</dbReference>
<keyword evidence="5" id="KW-0611">Plant defense</keyword>
<dbReference type="Gramene" id="TraesCS5D03G1193200.1">
    <property type="protein sequence ID" value="TraesCS5D03G1193200.1.CDS"/>
    <property type="gene ID" value="TraesCS5D03G1193200"/>
</dbReference>
<dbReference type="PANTHER" id="PTHR23155:SF1167">
    <property type="entry name" value="OS08G0412100 PROTEIN"/>
    <property type="match status" value="1"/>
</dbReference>
<evidence type="ECO:0000256" key="4">
    <source>
        <dbReference type="ARBA" id="ARBA00022741"/>
    </source>
</evidence>
<dbReference type="InterPro" id="IPR036388">
    <property type="entry name" value="WH-like_DNA-bd_sf"/>
</dbReference>
<keyword evidence="2" id="KW-0433">Leucine-rich repeat</keyword>
<dbReference type="Gene3D" id="3.40.50.300">
    <property type="entry name" value="P-loop containing nucleotide triphosphate hydrolases"/>
    <property type="match status" value="1"/>
</dbReference>
<evidence type="ECO:0000256" key="7">
    <source>
        <dbReference type="SAM" id="Coils"/>
    </source>
</evidence>
<dbReference type="Gene3D" id="1.10.10.10">
    <property type="entry name" value="Winged helix-like DNA-binding domain superfamily/Winged helix DNA-binding domain"/>
    <property type="match status" value="1"/>
</dbReference>
<dbReference type="Gramene" id="TraesARI5D03G03182830.1">
    <property type="protein sequence ID" value="TraesARI5D03G03182830.1"/>
    <property type="gene ID" value="TraesARI5D03G03182830"/>
</dbReference>
<dbReference type="SUPFAM" id="SSF52540">
    <property type="entry name" value="P-loop containing nucleoside triphosphate hydrolases"/>
    <property type="match status" value="1"/>
</dbReference>